<organism evidence="1 2">
    <name type="scientific">Aspergillus novofumigatus (strain IBT 16806)</name>
    <dbReference type="NCBI Taxonomy" id="1392255"/>
    <lineage>
        <taxon>Eukaryota</taxon>
        <taxon>Fungi</taxon>
        <taxon>Dikarya</taxon>
        <taxon>Ascomycota</taxon>
        <taxon>Pezizomycotina</taxon>
        <taxon>Eurotiomycetes</taxon>
        <taxon>Eurotiomycetidae</taxon>
        <taxon>Eurotiales</taxon>
        <taxon>Aspergillaceae</taxon>
        <taxon>Aspergillus</taxon>
        <taxon>Aspergillus subgen. Fumigati</taxon>
    </lineage>
</organism>
<protein>
    <recommendedName>
        <fullName evidence="3">F-box domain-containing protein</fullName>
    </recommendedName>
</protein>
<keyword evidence="2" id="KW-1185">Reference proteome</keyword>
<dbReference type="RefSeq" id="XP_024682086.1">
    <property type="nucleotide sequence ID" value="XM_024825048.1"/>
</dbReference>
<proteinExistence type="predicted"/>
<reference evidence="2" key="1">
    <citation type="journal article" date="2018" name="Proc. Natl. Acad. Sci. U.S.A.">
        <title>Linking secondary metabolites to gene clusters through genome sequencing of six diverse Aspergillus species.</title>
        <authorList>
            <person name="Kaerboelling I."/>
            <person name="Vesth T.C."/>
            <person name="Frisvad J.C."/>
            <person name="Nybo J.L."/>
            <person name="Theobald S."/>
            <person name="Kuo A."/>
            <person name="Bowyer P."/>
            <person name="Matsuda Y."/>
            <person name="Mondo S."/>
            <person name="Lyhne E.K."/>
            <person name="Kogle M.E."/>
            <person name="Clum A."/>
            <person name="Lipzen A."/>
            <person name="Salamov A."/>
            <person name="Ngan C.Y."/>
            <person name="Daum C."/>
            <person name="Chiniquy J."/>
            <person name="Barry K."/>
            <person name="LaButti K."/>
            <person name="Haridas S."/>
            <person name="Simmons B.A."/>
            <person name="Magnuson J.K."/>
            <person name="Mortensen U.H."/>
            <person name="Larsen T.O."/>
            <person name="Grigoriev I.V."/>
            <person name="Baker S.E."/>
            <person name="Andersen M.R."/>
        </authorList>
    </citation>
    <scope>NUCLEOTIDE SEQUENCE [LARGE SCALE GENOMIC DNA]</scope>
    <source>
        <strain evidence="2">IBT 16806</strain>
    </source>
</reference>
<dbReference type="GeneID" id="36532373"/>
<dbReference type="OrthoDB" id="1577640at2759"/>
<dbReference type="EMBL" id="MSZS01000005">
    <property type="protein sequence ID" value="PKX93491.1"/>
    <property type="molecule type" value="Genomic_DNA"/>
</dbReference>
<comment type="caution">
    <text evidence="1">The sequence shown here is derived from an EMBL/GenBank/DDBJ whole genome shotgun (WGS) entry which is preliminary data.</text>
</comment>
<evidence type="ECO:0000313" key="1">
    <source>
        <dbReference type="EMBL" id="PKX93491.1"/>
    </source>
</evidence>
<gene>
    <name evidence="1" type="ORF">P174DRAFT_422484</name>
</gene>
<dbReference type="VEuPathDB" id="FungiDB:P174DRAFT_422484"/>
<dbReference type="AlphaFoldDB" id="A0A2I1C7C8"/>
<sequence>MCVLPPEILHHILGRMTPSWRWGWRWKDRKERMFARSDLIWFLNLRLVNKQFDDIVIDHFLAAIRAGLIRSDLPIRRGPPTCSTMAMGRRLLWSAGCRNRGLQGSATRSVHPLINTINAGVDEVVKLFSRRSQMEPEVLQMTYLKGMISMFVGLTAINLIDDLRAQTRAGRGTVNLDGLDSEKEGERERR</sequence>
<name>A0A2I1C7C8_ASPN1</name>
<evidence type="ECO:0008006" key="3">
    <source>
        <dbReference type="Google" id="ProtNLM"/>
    </source>
</evidence>
<evidence type="ECO:0000313" key="2">
    <source>
        <dbReference type="Proteomes" id="UP000234474"/>
    </source>
</evidence>
<dbReference type="STRING" id="1392255.A0A2I1C7C8"/>
<dbReference type="Proteomes" id="UP000234474">
    <property type="component" value="Unassembled WGS sequence"/>
</dbReference>
<accession>A0A2I1C7C8</accession>